<evidence type="ECO:0000256" key="2">
    <source>
        <dbReference type="SAM" id="Phobius"/>
    </source>
</evidence>
<protein>
    <submittedName>
        <fullName evidence="3">Uncharacterized protein</fullName>
    </submittedName>
</protein>
<keyword evidence="2" id="KW-0812">Transmembrane</keyword>
<reference evidence="3" key="1">
    <citation type="submission" date="2021-12" db="EMBL/GenBank/DDBJ databases">
        <authorList>
            <person name="King R."/>
        </authorList>
    </citation>
    <scope>NUCLEOTIDE SEQUENCE</scope>
</reference>
<proteinExistence type="predicted"/>
<gene>
    <name evidence="3" type="ORF">DIATSA_LOCUS10686</name>
</gene>
<dbReference type="OrthoDB" id="10055806at2759"/>
<keyword evidence="2" id="KW-1133">Transmembrane helix</keyword>
<dbReference type="PANTHER" id="PTHR23278">
    <property type="entry name" value="SIDESTEP PROTEIN"/>
    <property type="match status" value="1"/>
</dbReference>
<feature type="region of interest" description="Disordered" evidence="1">
    <location>
        <begin position="1"/>
        <end position="20"/>
    </location>
</feature>
<reference evidence="3" key="2">
    <citation type="submission" date="2022-10" db="EMBL/GenBank/DDBJ databases">
        <authorList>
            <consortium name="ENA_rothamsted_submissions"/>
            <consortium name="culmorum"/>
            <person name="King R."/>
        </authorList>
    </citation>
    <scope>NUCLEOTIDE SEQUENCE</scope>
</reference>
<accession>A0A9N9R9V2</accession>
<organism evidence="3 4">
    <name type="scientific">Diatraea saccharalis</name>
    <name type="common">sugarcane borer</name>
    <dbReference type="NCBI Taxonomy" id="40085"/>
    <lineage>
        <taxon>Eukaryota</taxon>
        <taxon>Metazoa</taxon>
        <taxon>Ecdysozoa</taxon>
        <taxon>Arthropoda</taxon>
        <taxon>Hexapoda</taxon>
        <taxon>Insecta</taxon>
        <taxon>Pterygota</taxon>
        <taxon>Neoptera</taxon>
        <taxon>Endopterygota</taxon>
        <taxon>Lepidoptera</taxon>
        <taxon>Glossata</taxon>
        <taxon>Ditrysia</taxon>
        <taxon>Pyraloidea</taxon>
        <taxon>Crambidae</taxon>
        <taxon>Crambinae</taxon>
        <taxon>Diatraea</taxon>
    </lineage>
</organism>
<name>A0A9N9R9V2_9NEOP</name>
<feature type="region of interest" description="Disordered" evidence="1">
    <location>
        <begin position="188"/>
        <end position="214"/>
    </location>
</feature>
<dbReference type="AlphaFoldDB" id="A0A9N9R9V2"/>
<keyword evidence="4" id="KW-1185">Reference proteome</keyword>
<dbReference type="PANTHER" id="PTHR23278:SF19">
    <property type="entry name" value="OBSCURIN"/>
    <property type="match status" value="1"/>
</dbReference>
<keyword evidence="2" id="KW-0472">Membrane</keyword>
<evidence type="ECO:0000313" key="4">
    <source>
        <dbReference type="Proteomes" id="UP001153714"/>
    </source>
</evidence>
<dbReference type="Proteomes" id="UP001153714">
    <property type="component" value="Chromosome 5"/>
</dbReference>
<dbReference type="EMBL" id="OU893336">
    <property type="protein sequence ID" value="CAG9793226.1"/>
    <property type="molecule type" value="Genomic_DNA"/>
</dbReference>
<feature type="transmembrane region" description="Helical" evidence="2">
    <location>
        <begin position="131"/>
        <end position="153"/>
    </location>
</feature>
<evidence type="ECO:0000256" key="1">
    <source>
        <dbReference type="SAM" id="MobiDB-lite"/>
    </source>
</evidence>
<sequence>MPSTTVSVAGNPRPSPPRNCTADRILRNNEAYLSVRCIAGYDGGLSQHFTLDALGESARVLVNSSAGNQDLVVWLNMSWAELDSLAEDEVVAVTARNSKGSSEPVLLRDLVFRDAAKRTENTTRATTKFPAAAALAGVAAILTATGAIIALVLRKRNDTTSTSKRPSQSVVQVDAQGRRYLIAYPTADKPESKPDILNPKSDNEPPRVVLESTDSKSYTIREIKEGAKSYSPPPTDEQMNITSISDATEIAAGSERAFLVNKVQKTIFNIVNSKHANKL</sequence>
<evidence type="ECO:0000313" key="3">
    <source>
        <dbReference type="EMBL" id="CAG9793226.1"/>
    </source>
</evidence>